<dbReference type="Gene3D" id="3.40.50.2000">
    <property type="entry name" value="Glycogen Phosphorylase B"/>
    <property type="match status" value="1"/>
</dbReference>
<protein>
    <submittedName>
        <fullName evidence="1">Glycosyltransferase involved in cell wall bisynthesis</fullName>
    </submittedName>
</protein>
<accession>A0A238ZRQ4</accession>
<evidence type="ECO:0000313" key="2">
    <source>
        <dbReference type="Proteomes" id="UP000198304"/>
    </source>
</evidence>
<dbReference type="SUPFAM" id="SSF53756">
    <property type="entry name" value="UDP-Glycosyltransferase/glycogen phosphorylase"/>
    <property type="match status" value="1"/>
</dbReference>
<name>A0A238ZRQ4_9FIRM</name>
<sequence length="327" mass="37572">MQIVHAPTEIAGQMGILCEGLRAKGHYSSGYNWFHSYLKYRGRIMNTDAYELSKLINTLDKYSDIIHFHNGNTFFRQYLDLSYLHEAGKKIVMHHWGNDVRSMAKVRQLNPYALPSSYLSDEEIHNNLSMLSKYIDTAIVQDYEVYPYVKDYYKTVHVLPLACKINDLPVSYPDISKKIYKVIHAPTNRSFKGSVYVEAAIHKLKQNTEFIYQAIENMSHEEALQAYREADIVIDQLMCGSYGMLSVEAMAMGKVVIAFIREDVRKNFPVDLPIVNSKPETVYEVLSGLINNPSSLAQIGRASREYVLKYHEMGVVTDQLCKIYQQL</sequence>
<keyword evidence="1" id="KW-0808">Transferase</keyword>
<keyword evidence="2" id="KW-1185">Reference proteome</keyword>
<gene>
    <name evidence="1" type="ORF">SAMN05446037_100119</name>
</gene>
<dbReference type="Proteomes" id="UP000198304">
    <property type="component" value="Unassembled WGS sequence"/>
</dbReference>
<dbReference type="GO" id="GO:0016740">
    <property type="term" value="F:transferase activity"/>
    <property type="evidence" value="ECO:0007669"/>
    <property type="project" value="UniProtKB-KW"/>
</dbReference>
<dbReference type="EMBL" id="FZOJ01000001">
    <property type="protein sequence ID" value="SNR85343.1"/>
    <property type="molecule type" value="Genomic_DNA"/>
</dbReference>
<proteinExistence type="predicted"/>
<dbReference type="AlphaFoldDB" id="A0A238ZRQ4"/>
<dbReference type="OrthoDB" id="9809622at2"/>
<reference evidence="1 2" key="1">
    <citation type="submission" date="2017-06" db="EMBL/GenBank/DDBJ databases">
        <authorList>
            <person name="Kim H.J."/>
            <person name="Triplett B.A."/>
        </authorList>
    </citation>
    <scope>NUCLEOTIDE SEQUENCE [LARGE SCALE GENOMIC DNA]</scope>
    <source>
        <strain evidence="1 2">SCA</strain>
    </source>
</reference>
<dbReference type="RefSeq" id="WP_089280824.1">
    <property type="nucleotide sequence ID" value="NZ_FZOJ01000001.1"/>
</dbReference>
<organism evidence="1 2">
    <name type="scientific">Anaerovirgula multivorans</name>
    <dbReference type="NCBI Taxonomy" id="312168"/>
    <lineage>
        <taxon>Bacteria</taxon>
        <taxon>Bacillati</taxon>
        <taxon>Bacillota</taxon>
        <taxon>Clostridia</taxon>
        <taxon>Peptostreptococcales</taxon>
        <taxon>Natronincolaceae</taxon>
        <taxon>Anaerovirgula</taxon>
    </lineage>
</organism>
<evidence type="ECO:0000313" key="1">
    <source>
        <dbReference type="EMBL" id="SNR85343.1"/>
    </source>
</evidence>